<dbReference type="SUPFAM" id="SSF53067">
    <property type="entry name" value="Actin-like ATPase domain"/>
    <property type="match status" value="2"/>
</dbReference>
<dbReference type="PATRIC" id="fig|1122241.3.peg.934"/>
<evidence type="ECO:0000259" key="5">
    <source>
        <dbReference type="Pfam" id="PF00370"/>
    </source>
</evidence>
<evidence type="ECO:0000256" key="1">
    <source>
        <dbReference type="ARBA" id="ARBA00009156"/>
    </source>
</evidence>
<evidence type="ECO:0000259" key="6">
    <source>
        <dbReference type="Pfam" id="PF02782"/>
    </source>
</evidence>
<dbReference type="GO" id="GO:0004856">
    <property type="term" value="F:D-xylulokinase activity"/>
    <property type="evidence" value="ECO:0007669"/>
    <property type="project" value="UniProtKB-EC"/>
</dbReference>
<evidence type="ECO:0000256" key="4">
    <source>
        <dbReference type="RuleBase" id="RU003733"/>
    </source>
</evidence>
<comment type="caution">
    <text evidence="7">The sequence shown here is derived from an EMBL/GenBank/DDBJ whole genome shotgun (WGS) entry which is preliminary data.</text>
</comment>
<dbReference type="AlphaFoldDB" id="A0A151AZM6"/>
<evidence type="ECO:0000313" key="7">
    <source>
        <dbReference type="EMBL" id="KYH33108.1"/>
    </source>
</evidence>
<protein>
    <submittedName>
        <fullName evidence="7">Xylulose kinase</fullName>
        <ecNumber evidence="7">2.7.1.17</ecNumber>
    </submittedName>
</protein>
<keyword evidence="3 4" id="KW-0418">Kinase</keyword>
<sequence>MKKTCLFIGVDLGTTTTKAVVFDLHGQIRGQAAKESGFDQPQPGWAEQDAEKIFQDTLEVIGVAVRRAGARPGEIAGVAFSSAMHGIMAVDAGGNPLTHCLIWTDNRSAPIARRLRHDQKGRELYNRCGVPLHAMVPLCKLIWMRENRPEVFKKSARFISIKEYIFFRLFGTYVIDYSLASATGLFNIYNLAWDQEALELAGINEEQLSRLVPTTYILQGLKTDYANTMSLSPDTPFIIGASDGTLANLGVGAIEEGMVAISIGTSGAVRIRVDAPCTDIKMRTFCYALTEKDWIIGGPINNAGLIYRWLRDKFFQAEAQAAQEARVEVYDLMNSYAASVPAGSDGLIFLPLLAGERAPGWNDNARGVIFGLDLHHGREHLARAVMEGVCFRLYSVALALRELSGPFKEIRATGGFTRSPLWCQILADVFGQQVTVTPGVEGACLGAAVLGMVAMGRASDINIVYQLLQERKQYHPNWPNTTKYRFLFEIYERIYKKMENEFAAMAMWHDQYQSWEG</sequence>
<dbReference type="OrthoDB" id="9805576at2"/>
<dbReference type="InterPro" id="IPR050406">
    <property type="entry name" value="FGGY_Carb_Kinase"/>
</dbReference>
<feature type="domain" description="Carbohydrate kinase FGGY C-terminal" evidence="6">
    <location>
        <begin position="260"/>
        <end position="455"/>
    </location>
</feature>
<dbReference type="Pfam" id="PF00370">
    <property type="entry name" value="FGGY_N"/>
    <property type="match status" value="1"/>
</dbReference>
<dbReference type="EC" id="2.7.1.17" evidence="7"/>
<dbReference type="InterPro" id="IPR043129">
    <property type="entry name" value="ATPase_NBD"/>
</dbReference>
<dbReference type="InterPro" id="IPR018485">
    <property type="entry name" value="FGGY_C"/>
</dbReference>
<evidence type="ECO:0000256" key="2">
    <source>
        <dbReference type="ARBA" id="ARBA00022679"/>
    </source>
</evidence>
<comment type="similarity">
    <text evidence="1 4">Belongs to the FGGY kinase family.</text>
</comment>
<keyword evidence="2 4" id="KW-0808">Transferase</keyword>
<gene>
    <name evidence="7" type="primary">xylB</name>
    <name evidence="7" type="ORF">MOMUL_08870</name>
</gene>
<dbReference type="InterPro" id="IPR018483">
    <property type="entry name" value="Carb_kinase_FGGY_CS"/>
</dbReference>
<dbReference type="PANTHER" id="PTHR43095:SF2">
    <property type="entry name" value="GLUCONOKINASE"/>
    <property type="match status" value="1"/>
</dbReference>
<dbReference type="RefSeq" id="WP_062282013.1">
    <property type="nucleotide sequence ID" value="NZ_LTBC01000002.1"/>
</dbReference>
<feature type="domain" description="Carbohydrate kinase FGGY N-terminal" evidence="5">
    <location>
        <begin position="7"/>
        <end position="250"/>
    </location>
</feature>
<dbReference type="PROSITE" id="PS00933">
    <property type="entry name" value="FGGY_KINASES_1"/>
    <property type="match status" value="1"/>
</dbReference>
<proteinExistence type="inferred from homology"/>
<dbReference type="PIRSF" id="PIRSF000538">
    <property type="entry name" value="GlpK"/>
    <property type="match status" value="1"/>
</dbReference>
<name>A0A151AZM6_9FIRM</name>
<reference evidence="7 8" key="1">
    <citation type="submission" date="2016-02" db="EMBL/GenBank/DDBJ databases">
        <title>Genome sequence of Moorella mulderi DSM 14980.</title>
        <authorList>
            <person name="Poehlein A."/>
            <person name="Daniel R."/>
        </authorList>
    </citation>
    <scope>NUCLEOTIDE SEQUENCE [LARGE SCALE GENOMIC DNA]</scope>
    <source>
        <strain evidence="7 8">DSM 14980</strain>
    </source>
</reference>
<dbReference type="EMBL" id="LTBC01000002">
    <property type="protein sequence ID" value="KYH33108.1"/>
    <property type="molecule type" value="Genomic_DNA"/>
</dbReference>
<evidence type="ECO:0000313" key="8">
    <source>
        <dbReference type="Proteomes" id="UP000075670"/>
    </source>
</evidence>
<dbReference type="PANTHER" id="PTHR43095">
    <property type="entry name" value="SUGAR KINASE"/>
    <property type="match status" value="1"/>
</dbReference>
<evidence type="ECO:0000256" key="3">
    <source>
        <dbReference type="ARBA" id="ARBA00022777"/>
    </source>
</evidence>
<keyword evidence="8" id="KW-1185">Reference proteome</keyword>
<dbReference type="CDD" id="cd07770">
    <property type="entry name" value="ASKHA_NBD_FGGY_GntK"/>
    <property type="match status" value="1"/>
</dbReference>
<dbReference type="PROSITE" id="PS00445">
    <property type="entry name" value="FGGY_KINASES_2"/>
    <property type="match status" value="1"/>
</dbReference>
<organism evidence="7 8">
    <name type="scientific">Moorella mulderi DSM 14980</name>
    <dbReference type="NCBI Taxonomy" id="1122241"/>
    <lineage>
        <taxon>Bacteria</taxon>
        <taxon>Bacillati</taxon>
        <taxon>Bacillota</taxon>
        <taxon>Clostridia</taxon>
        <taxon>Neomoorellales</taxon>
        <taxon>Neomoorellaceae</taxon>
        <taxon>Neomoorella</taxon>
    </lineage>
</organism>
<dbReference type="InterPro" id="IPR000577">
    <property type="entry name" value="Carb_kinase_FGGY"/>
</dbReference>
<accession>A0A151AZM6</accession>
<dbReference type="Pfam" id="PF02782">
    <property type="entry name" value="FGGY_C"/>
    <property type="match status" value="1"/>
</dbReference>
<dbReference type="Proteomes" id="UP000075670">
    <property type="component" value="Unassembled WGS sequence"/>
</dbReference>
<dbReference type="InterPro" id="IPR018484">
    <property type="entry name" value="FGGY_N"/>
</dbReference>
<dbReference type="Gene3D" id="3.30.420.40">
    <property type="match status" value="2"/>
</dbReference>